<keyword evidence="2" id="KW-1185">Reference proteome</keyword>
<protein>
    <submittedName>
        <fullName evidence="3">Uncharacterized protein LOC109115912</fullName>
    </submittedName>
</protein>
<dbReference type="OrthoDB" id="5544992at2759"/>
<dbReference type="PANTHER" id="PTHR37610:SF97">
    <property type="entry name" value="RETROTRANSPOSON GAG DOMAIN-CONTAINING PROTEIN"/>
    <property type="match status" value="1"/>
</dbReference>
<evidence type="ECO:0000313" key="3">
    <source>
        <dbReference type="RefSeq" id="XP_019056074.1"/>
    </source>
</evidence>
<name>A0A1U8QBB0_NELNU</name>
<evidence type="ECO:0000313" key="2">
    <source>
        <dbReference type="Proteomes" id="UP000189703"/>
    </source>
</evidence>
<reference evidence="3" key="1">
    <citation type="submission" date="2025-08" db="UniProtKB">
        <authorList>
            <consortium name="RefSeq"/>
        </authorList>
    </citation>
    <scope>IDENTIFICATION</scope>
</reference>
<dbReference type="InParanoid" id="A0A1U8QBB0"/>
<accession>A0A1U8QBB0</accession>
<dbReference type="InterPro" id="IPR005162">
    <property type="entry name" value="Retrotrans_gag_dom"/>
</dbReference>
<dbReference type="Proteomes" id="UP000189703">
    <property type="component" value="Unplaced"/>
</dbReference>
<dbReference type="Pfam" id="PF03732">
    <property type="entry name" value="Retrotrans_gag"/>
    <property type="match status" value="1"/>
</dbReference>
<proteinExistence type="predicted"/>
<sequence length="142" mass="16379">MRNALQAKNRYAFVDGSLPRLEDSEKEQAWVKCNSMVISWIFNSLARDLHESVVHIETVQEIWKDIEDRFSQSNAPRIHQLKRDIALLQQGGQSVTTYFIKLKGLWDELVILSLIPMCICGVAKEFAVEYVNESDFISSSWD</sequence>
<gene>
    <name evidence="3" type="primary">LOC109115912</name>
</gene>
<evidence type="ECO:0000259" key="1">
    <source>
        <dbReference type="Pfam" id="PF03732"/>
    </source>
</evidence>
<dbReference type="OMA" id="DSAMEIW"/>
<dbReference type="KEGG" id="nnu:109115912"/>
<feature type="domain" description="Retrotransposon gag" evidence="1">
    <location>
        <begin position="40"/>
        <end position="109"/>
    </location>
</feature>
<dbReference type="GeneID" id="109115912"/>
<dbReference type="PANTHER" id="PTHR37610">
    <property type="entry name" value="CCHC-TYPE DOMAIN-CONTAINING PROTEIN"/>
    <property type="match status" value="1"/>
</dbReference>
<organism evidence="2 3">
    <name type="scientific">Nelumbo nucifera</name>
    <name type="common">Sacred lotus</name>
    <dbReference type="NCBI Taxonomy" id="4432"/>
    <lineage>
        <taxon>Eukaryota</taxon>
        <taxon>Viridiplantae</taxon>
        <taxon>Streptophyta</taxon>
        <taxon>Embryophyta</taxon>
        <taxon>Tracheophyta</taxon>
        <taxon>Spermatophyta</taxon>
        <taxon>Magnoliopsida</taxon>
        <taxon>Proteales</taxon>
        <taxon>Nelumbonaceae</taxon>
        <taxon>Nelumbo</taxon>
    </lineage>
</organism>
<dbReference type="RefSeq" id="XP_019056074.1">
    <property type="nucleotide sequence ID" value="XM_019200529.1"/>
</dbReference>
<dbReference type="AlphaFoldDB" id="A0A1U8QBB0"/>